<dbReference type="Proteomes" id="UP000028411">
    <property type="component" value="Unassembled WGS sequence"/>
</dbReference>
<proteinExistence type="predicted"/>
<dbReference type="AlphaFoldDB" id="A0A081RAC5"/>
<protein>
    <recommendedName>
        <fullName evidence="3">DUF2513 domain-containing protein</fullName>
    </recommendedName>
</protein>
<dbReference type="InterPro" id="IPR036388">
    <property type="entry name" value="WH-like_DNA-bd_sf"/>
</dbReference>
<organism evidence="1 2">
    <name type="scientific">Sphingobium chlorophenolicum</name>
    <dbReference type="NCBI Taxonomy" id="46429"/>
    <lineage>
        <taxon>Bacteria</taxon>
        <taxon>Pseudomonadati</taxon>
        <taxon>Pseudomonadota</taxon>
        <taxon>Alphaproteobacteria</taxon>
        <taxon>Sphingomonadales</taxon>
        <taxon>Sphingomonadaceae</taxon>
        <taxon>Sphingobium</taxon>
    </lineage>
</organism>
<dbReference type="Gene3D" id="1.10.10.10">
    <property type="entry name" value="Winged helix-like DNA-binding domain superfamily/Winged helix DNA-binding domain"/>
    <property type="match status" value="1"/>
</dbReference>
<dbReference type="EMBL" id="JFHR01000050">
    <property type="protein sequence ID" value="KEQ52148.1"/>
    <property type="molecule type" value="Genomic_DNA"/>
</dbReference>
<reference evidence="1 2" key="1">
    <citation type="submission" date="2014-02" db="EMBL/GenBank/DDBJ databases">
        <title>Whole genome sequence of Sphingobium chlorophenolicum NBRC 16172.</title>
        <authorList>
            <person name="Gan H.M."/>
            <person name="Gan H.Y."/>
            <person name="Chew T.H."/>
            <person name="Savka M.A."/>
        </authorList>
    </citation>
    <scope>NUCLEOTIDE SEQUENCE [LARGE SCALE GENOMIC DNA]</scope>
    <source>
        <strain evidence="1 2">NBRC 16172</strain>
    </source>
</reference>
<gene>
    <name evidence="1" type="ORF">BV95_03565</name>
</gene>
<dbReference type="Pfam" id="PF10711">
    <property type="entry name" value="DUF2513"/>
    <property type="match status" value="1"/>
</dbReference>
<comment type="caution">
    <text evidence="1">The sequence shown here is derived from an EMBL/GenBank/DDBJ whole genome shotgun (WGS) entry which is preliminary data.</text>
</comment>
<dbReference type="OrthoDB" id="6960201at2"/>
<evidence type="ECO:0000313" key="1">
    <source>
        <dbReference type="EMBL" id="KEQ52148.1"/>
    </source>
</evidence>
<dbReference type="eggNOG" id="ENOG5033A72">
    <property type="taxonomic scope" value="Bacteria"/>
</dbReference>
<name>A0A081RAC5_SPHCR</name>
<evidence type="ECO:0000313" key="2">
    <source>
        <dbReference type="Proteomes" id="UP000028411"/>
    </source>
</evidence>
<dbReference type="RefSeq" id="WP_081873430.1">
    <property type="nucleotide sequence ID" value="NZ_JFHR01000050.1"/>
</dbReference>
<dbReference type="SUPFAM" id="SSF46785">
    <property type="entry name" value="Winged helix' DNA-binding domain"/>
    <property type="match status" value="1"/>
</dbReference>
<evidence type="ECO:0008006" key="3">
    <source>
        <dbReference type="Google" id="ProtNLM"/>
    </source>
</evidence>
<dbReference type="InterPro" id="IPR019650">
    <property type="entry name" value="DUF2513"/>
</dbReference>
<dbReference type="InterPro" id="IPR036390">
    <property type="entry name" value="WH_DNA-bd_sf"/>
</dbReference>
<accession>A0A081RAC5</accession>
<dbReference type="PATRIC" id="fig|46429.4.peg.3555"/>
<sequence length="123" mass="13962">MKRDPELIRDLMLAMEGAKSAELLKVPRLVGRDRLQVEHHFRLLTEAGLVTAGYVSPDGRRWIAIRLTWRGHEYLDQIRDPQVWRLTKAAMRKTGSWSLETMAAIAKSLIVARLGFLGVDVGI</sequence>